<dbReference type="EMBL" id="FOHV01000024">
    <property type="protein sequence ID" value="SET41807.1"/>
    <property type="molecule type" value="Genomic_DNA"/>
</dbReference>
<keyword evidence="1" id="KW-0812">Transmembrane</keyword>
<feature type="transmembrane region" description="Helical" evidence="1">
    <location>
        <begin position="116"/>
        <end position="134"/>
    </location>
</feature>
<dbReference type="RefSeq" id="WP_093321207.1">
    <property type="nucleotide sequence ID" value="NZ_FOHV01000024.1"/>
</dbReference>
<proteinExistence type="predicted"/>
<reference evidence="3" key="1">
    <citation type="submission" date="2016-10" db="EMBL/GenBank/DDBJ databases">
        <authorList>
            <person name="Varghese N."/>
            <person name="Submissions S."/>
        </authorList>
    </citation>
    <scope>NUCLEOTIDE SEQUENCE [LARGE SCALE GENOMIC DNA]</scope>
    <source>
        <strain evidence="3">DSM 18579</strain>
    </source>
</reference>
<keyword evidence="3" id="KW-1185">Reference proteome</keyword>
<name>A0A1I0E9D4_9GAMM</name>
<protein>
    <recommendedName>
        <fullName evidence="4">Sulphur transport domain-containing protein</fullName>
    </recommendedName>
</protein>
<dbReference type="OrthoDB" id="9790409at2"/>
<dbReference type="STRING" id="1123402.SAMN02583745_02301"/>
<keyword evidence="1" id="KW-0472">Membrane</keyword>
<evidence type="ECO:0000256" key="1">
    <source>
        <dbReference type="SAM" id="Phobius"/>
    </source>
</evidence>
<sequence>MEKIVCLISGLVFGLGLVISGMANPAKVIGFLSITARWDPSLAFVMGGAIIIGVIAFFIAKRKTTSLLGLPISLPTNTSIDKKLVVGAILFGLGWGLAGICPGPGLVLFAMGIPKGIAFVGAMLVGMILFELTVNKISKQF</sequence>
<gene>
    <name evidence="2" type="ORF">SAMN02583745_02301</name>
</gene>
<feature type="transmembrane region" description="Helical" evidence="1">
    <location>
        <begin position="41"/>
        <end position="60"/>
    </location>
</feature>
<dbReference type="Pfam" id="PF20398">
    <property type="entry name" value="DUF6691"/>
    <property type="match status" value="1"/>
</dbReference>
<dbReference type="Proteomes" id="UP000242642">
    <property type="component" value="Unassembled WGS sequence"/>
</dbReference>
<accession>A0A1I0E9D4</accession>
<feature type="transmembrane region" description="Helical" evidence="1">
    <location>
        <begin position="84"/>
        <end position="110"/>
    </location>
</feature>
<evidence type="ECO:0000313" key="3">
    <source>
        <dbReference type="Proteomes" id="UP000242642"/>
    </source>
</evidence>
<evidence type="ECO:0008006" key="4">
    <source>
        <dbReference type="Google" id="ProtNLM"/>
    </source>
</evidence>
<evidence type="ECO:0000313" key="2">
    <source>
        <dbReference type="EMBL" id="SET41807.1"/>
    </source>
</evidence>
<organism evidence="2 3">
    <name type="scientific">Thorsellia anophelis DSM 18579</name>
    <dbReference type="NCBI Taxonomy" id="1123402"/>
    <lineage>
        <taxon>Bacteria</taxon>
        <taxon>Pseudomonadati</taxon>
        <taxon>Pseudomonadota</taxon>
        <taxon>Gammaproteobacteria</taxon>
        <taxon>Enterobacterales</taxon>
        <taxon>Thorselliaceae</taxon>
        <taxon>Thorsellia</taxon>
    </lineage>
</organism>
<dbReference type="AlphaFoldDB" id="A0A1I0E9D4"/>
<dbReference type="InterPro" id="IPR046513">
    <property type="entry name" value="DUF6691"/>
</dbReference>
<keyword evidence="1" id="KW-1133">Transmembrane helix</keyword>